<protein>
    <submittedName>
        <fullName evidence="2">Class I SAM-dependent methyltransferase</fullName>
    </submittedName>
    <submittedName>
        <fullName evidence="3">Type 11 methyltransferase</fullName>
    </submittedName>
</protein>
<dbReference type="STRING" id="1839936.SBU_000238"/>
<evidence type="ECO:0000313" key="2">
    <source>
        <dbReference type="EMBL" id="HEC56626.1"/>
    </source>
</evidence>
<keyword evidence="3" id="KW-0489">Methyltransferase</keyword>
<evidence type="ECO:0000313" key="3">
    <source>
        <dbReference type="EMBL" id="OFV66945.1"/>
    </source>
</evidence>
<keyword evidence="4" id="KW-1185">Reference proteome</keyword>
<name>A0A1F2P735_9EURY</name>
<dbReference type="PATRIC" id="fig|1839936.3.peg.239"/>
<feature type="domain" description="Methyltransferase type 11" evidence="1">
    <location>
        <begin position="43"/>
        <end position="128"/>
    </location>
</feature>
<dbReference type="AlphaFoldDB" id="A0A1F2P735"/>
<proteinExistence type="predicted"/>
<dbReference type="SUPFAM" id="SSF53335">
    <property type="entry name" value="S-adenosyl-L-methionine-dependent methyltransferases"/>
    <property type="match status" value="1"/>
</dbReference>
<dbReference type="InterPro" id="IPR013216">
    <property type="entry name" value="Methyltransf_11"/>
</dbReference>
<reference evidence="2" key="2">
    <citation type="journal article" date="2020" name="mSystems">
        <title>Genome- and Community-Level Interaction Insights into Carbon Utilization and Element Cycling Functions of Hydrothermarchaeota in Hydrothermal Sediment.</title>
        <authorList>
            <person name="Zhou Z."/>
            <person name="Liu Y."/>
            <person name="Xu W."/>
            <person name="Pan J."/>
            <person name="Luo Z.H."/>
            <person name="Li M."/>
        </authorList>
    </citation>
    <scope>NUCLEOTIDE SEQUENCE [LARGE SCALE GENOMIC DNA]</scope>
    <source>
        <strain evidence="2">HyVt-386</strain>
    </source>
</reference>
<sequence>MPKVEPFEKYTSKYEDWFERNKFAYESEIRAIKMLLPRGKSSLEIGVGSGRFAGPLGIEIGVEPSRKMGKIAQQRGIKVIYAVAENLPFADSQFDSVLMVTTVCFLDNTKAAFREAYRVLKSGGGLVIGFIDKESPVGRLYRVHKNESVFYREATFYSVKEIVSYLKEIGFKDFSFMQTIFNNLSEIKEIEPIKEGYGEGSFVVVRAMK</sequence>
<organism evidence="3 4">
    <name type="scientific">Candidatus Syntropharchaeum butanivorans</name>
    <dbReference type="NCBI Taxonomy" id="1839936"/>
    <lineage>
        <taxon>Archaea</taxon>
        <taxon>Methanobacteriati</taxon>
        <taxon>Methanobacteriota</taxon>
        <taxon>Stenosarchaea group</taxon>
        <taxon>Methanomicrobia</taxon>
        <taxon>Methanosarcinales</taxon>
        <taxon>ANME-2 cluster</taxon>
        <taxon>Candidatus Syntropharchaeum</taxon>
    </lineage>
</organism>
<keyword evidence="3" id="KW-0808">Transferase</keyword>
<gene>
    <name evidence="2" type="ORF">ENI32_01890</name>
    <name evidence="3" type="ORF">SBU_000238</name>
</gene>
<dbReference type="PANTHER" id="PTHR42912:SF80">
    <property type="entry name" value="METHYLTRANSFERASE DOMAIN-CONTAINING PROTEIN"/>
    <property type="match status" value="1"/>
</dbReference>
<dbReference type="InterPro" id="IPR029063">
    <property type="entry name" value="SAM-dependent_MTases_sf"/>
</dbReference>
<dbReference type="Pfam" id="PF08241">
    <property type="entry name" value="Methyltransf_11"/>
    <property type="match status" value="1"/>
</dbReference>
<dbReference type="GO" id="GO:0008757">
    <property type="term" value="F:S-adenosylmethionine-dependent methyltransferase activity"/>
    <property type="evidence" value="ECO:0007669"/>
    <property type="project" value="InterPro"/>
</dbReference>
<dbReference type="Proteomes" id="UP000185779">
    <property type="component" value="Unassembled WGS sequence"/>
</dbReference>
<evidence type="ECO:0000313" key="4">
    <source>
        <dbReference type="Proteomes" id="UP000185779"/>
    </source>
</evidence>
<dbReference type="EMBL" id="LYOR01000001">
    <property type="protein sequence ID" value="OFV66945.1"/>
    <property type="molecule type" value="Genomic_DNA"/>
</dbReference>
<dbReference type="CDD" id="cd02440">
    <property type="entry name" value="AdoMet_MTases"/>
    <property type="match status" value="1"/>
</dbReference>
<dbReference type="EMBL" id="DRIE01000031">
    <property type="protein sequence ID" value="HEC56626.1"/>
    <property type="molecule type" value="Genomic_DNA"/>
</dbReference>
<dbReference type="GO" id="GO:0032259">
    <property type="term" value="P:methylation"/>
    <property type="evidence" value="ECO:0007669"/>
    <property type="project" value="UniProtKB-KW"/>
</dbReference>
<dbReference type="PANTHER" id="PTHR42912">
    <property type="entry name" value="METHYLTRANSFERASE"/>
    <property type="match status" value="1"/>
</dbReference>
<dbReference type="InterPro" id="IPR050508">
    <property type="entry name" value="Methyltransf_Superfamily"/>
</dbReference>
<evidence type="ECO:0000259" key="1">
    <source>
        <dbReference type="Pfam" id="PF08241"/>
    </source>
</evidence>
<accession>A0A1F2P735</accession>
<comment type="caution">
    <text evidence="3">The sequence shown here is derived from an EMBL/GenBank/DDBJ whole genome shotgun (WGS) entry which is preliminary data.</text>
</comment>
<dbReference type="Gene3D" id="3.40.50.150">
    <property type="entry name" value="Vaccinia Virus protein VP39"/>
    <property type="match status" value="1"/>
</dbReference>
<reference evidence="3 4" key="1">
    <citation type="submission" date="2016-05" db="EMBL/GenBank/DDBJ databases">
        <title>Microbial consortia oxidize butane by reversing methanogenesis.</title>
        <authorList>
            <person name="Laso-Perez R."/>
            <person name="Richter M."/>
            <person name="Wegener G."/>
            <person name="Musat F."/>
        </authorList>
    </citation>
    <scope>NUCLEOTIDE SEQUENCE [LARGE SCALE GENOMIC DNA]</scope>
    <source>
        <strain evidence="3">BOX1</strain>
    </source>
</reference>
<dbReference type="Proteomes" id="UP000885936">
    <property type="component" value="Unassembled WGS sequence"/>
</dbReference>